<dbReference type="HAMAP" id="MF_00178">
    <property type="entry name" value="Lumazine_synth"/>
    <property type="match status" value="1"/>
</dbReference>
<keyword evidence="5 7" id="KW-0808">Transferase</keyword>
<protein>
    <recommendedName>
        <fullName evidence="3">6,7-dimethyl-8-ribityllumazine synthase</fullName>
        <ecNumber evidence="3">2.5.1.78</ecNumber>
    </recommendedName>
</protein>
<sequence length="156" mass="16245">MRIDEQADTGVSAEGLRVAVVTASFNAVVTTGLKEGALGFLEAANATEILTVDVPGAFELPLAALAVAQRGYDAVVCLGAVIEGDTDHYEHIAHRASEGIMRAQLDTGVPMAFGILTVRNAHDALVRSQPGPDNKGREAAEAVLLAARALQAIRDT</sequence>
<comment type="similarity">
    <text evidence="2">Belongs to the DMRL synthase family.</text>
</comment>
<dbReference type="CDD" id="cd09209">
    <property type="entry name" value="Lumazine_synthase-I"/>
    <property type="match status" value="1"/>
</dbReference>
<dbReference type="AlphaFoldDB" id="A0A3B0S999"/>
<comment type="catalytic activity">
    <reaction evidence="6">
        <text>(2S)-2-hydroxy-3-oxobutyl phosphate + 5-amino-6-(D-ribitylamino)uracil = 6,7-dimethyl-8-(1-D-ribityl)lumazine + phosphate + 2 H2O + H(+)</text>
        <dbReference type="Rhea" id="RHEA:26152"/>
        <dbReference type="ChEBI" id="CHEBI:15377"/>
        <dbReference type="ChEBI" id="CHEBI:15378"/>
        <dbReference type="ChEBI" id="CHEBI:15934"/>
        <dbReference type="ChEBI" id="CHEBI:43474"/>
        <dbReference type="ChEBI" id="CHEBI:58201"/>
        <dbReference type="ChEBI" id="CHEBI:58830"/>
        <dbReference type="EC" id="2.5.1.78"/>
    </reaction>
</comment>
<reference evidence="7" key="1">
    <citation type="submission" date="2018-06" db="EMBL/GenBank/DDBJ databases">
        <authorList>
            <person name="Zhirakovskaya E."/>
        </authorList>
    </citation>
    <scope>NUCLEOTIDE SEQUENCE</scope>
</reference>
<evidence type="ECO:0000256" key="6">
    <source>
        <dbReference type="ARBA" id="ARBA00048785"/>
    </source>
</evidence>
<dbReference type="GO" id="GO:0009231">
    <property type="term" value="P:riboflavin biosynthetic process"/>
    <property type="evidence" value="ECO:0007669"/>
    <property type="project" value="UniProtKB-UniPathway"/>
</dbReference>
<name>A0A3B0S999_9ZZZZ</name>
<gene>
    <name evidence="7" type="ORF">MNBD_ACTINO01-323</name>
</gene>
<dbReference type="Gene3D" id="3.40.50.960">
    <property type="entry name" value="Lumazine/riboflavin synthase"/>
    <property type="match status" value="1"/>
</dbReference>
<dbReference type="EC" id="2.5.1.78" evidence="3"/>
<dbReference type="UniPathway" id="UPA00275">
    <property type="reaction ID" value="UER00404"/>
</dbReference>
<dbReference type="PANTHER" id="PTHR21058">
    <property type="entry name" value="6,7-DIMETHYL-8-RIBITYLLUMAZINE SYNTHASE DMRL SYNTHASE LUMAZINE SYNTHASE"/>
    <property type="match status" value="1"/>
</dbReference>
<evidence type="ECO:0000256" key="5">
    <source>
        <dbReference type="ARBA" id="ARBA00022679"/>
    </source>
</evidence>
<dbReference type="SUPFAM" id="SSF52121">
    <property type="entry name" value="Lumazine synthase"/>
    <property type="match status" value="1"/>
</dbReference>
<dbReference type="PANTHER" id="PTHR21058:SF0">
    <property type="entry name" value="6,7-DIMETHYL-8-RIBITYLLUMAZINE SYNTHASE"/>
    <property type="match status" value="1"/>
</dbReference>
<organism evidence="7">
    <name type="scientific">hydrothermal vent metagenome</name>
    <dbReference type="NCBI Taxonomy" id="652676"/>
    <lineage>
        <taxon>unclassified sequences</taxon>
        <taxon>metagenomes</taxon>
        <taxon>ecological metagenomes</taxon>
    </lineage>
</organism>
<accession>A0A3B0S999</accession>
<dbReference type="NCBIfam" id="TIGR00114">
    <property type="entry name" value="lumazine-synth"/>
    <property type="match status" value="1"/>
</dbReference>
<dbReference type="GO" id="GO:0009349">
    <property type="term" value="C:riboflavin synthase complex"/>
    <property type="evidence" value="ECO:0007669"/>
    <property type="project" value="InterPro"/>
</dbReference>
<dbReference type="InterPro" id="IPR002180">
    <property type="entry name" value="LS/RS"/>
</dbReference>
<evidence type="ECO:0000256" key="2">
    <source>
        <dbReference type="ARBA" id="ARBA00007424"/>
    </source>
</evidence>
<dbReference type="GO" id="GO:0000906">
    <property type="term" value="F:6,7-dimethyl-8-ribityllumazine synthase activity"/>
    <property type="evidence" value="ECO:0007669"/>
    <property type="project" value="UniProtKB-EC"/>
</dbReference>
<comment type="pathway">
    <text evidence="1">Cofactor biosynthesis; riboflavin biosynthesis; riboflavin from 2-hydroxy-3-oxobutyl phosphate and 5-amino-6-(D-ribitylamino)uracil: step 1/2.</text>
</comment>
<evidence type="ECO:0000256" key="4">
    <source>
        <dbReference type="ARBA" id="ARBA00022619"/>
    </source>
</evidence>
<dbReference type="InterPro" id="IPR034964">
    <property type="entry name" value="LS"/>
</dbReference>
<evidence type="ECO:0000256" key="1">
    <source>
        <dbReference type="ARBA" id="ARBA00004917"/>
    </source>
</evidence>
<dbReference type="InterPro" id="IPR036467">
    <property type="entry name" value="LS/RS_sf"/>
</dbReference>
<proteinExistence type="inferred from homology"/>
<evidence type="ECO:0000256" key="3">
    <source>
        <dbReference type="ARBA" id="ARBA00012664"/>
    </source>
</evidence>
<evidence type="ECO:0000313" key="7">
    <source>
        <dbReference type="EMBL" id="VAW02771.1"/>
    </source>
</evidence>
<keyword evidence="4" id="KW-0686">Riboflavin biosynthesis</keyword>
<dbReference type="EMBL" id="UOEI01000340">
    <property type="protein sequence ID" value="VAW02771.1"/>
    <property type="molecule type" value="Genomic_DNA"/>
</dbReference>
<dbReference type="Pfam" id="PF00885">
    <property type="entry name" value="DMRL_synthase"/>
    <property type="match status" value="1"/>
</dbReference>